<dbReference type="RefSeq" id="WP_200502306.1">
    <property type="nucleotide sequence ID" value="NZ_JAEDAJ010000004.1"/>
</dbReference>
<dbReference type="SUPFAM" id="SSF53335">
    <property type="entry name" value="S-adenosyl-L-methionine-dependent methyltransferases"/>
    <property type="match status" value="1"/>
</dbReference>
<dbReference type="PROSITE" id="PS01230">
    <property type="entry name" value="TRMA_1"/>
    <property type="match status" value="1"/>
</dbReference>
<feature type="binding site" evidence="4">
    <location>
        <position position="269"/>
    </location>
    <ligand>
        <name>S-adenosyl-L-methionine</name>
        <dbReference type="ChEBI" id="CHEBI:59789"/>
    </ligand>
</feature>
<comment type="caution">
    <text evidence="7">The sequence shown here is derived from an EMBL/GenBank/DDBJ whole genome shotgun (WGS) entry which is preliminary data.</text>
</comment>
<evidence type="ECO:0000256" key="1">
    <source>
        <dbReference type="ARBA" id="ARBA00022603"/>
    </source>
</evidence>
<accession>A0ABS1BAL1</accession>
<evidence type="ECO:0000313" key="7">
    <source>
        <dbReference type="EMBL" id="MBK0331689.1"/>
    </source>
</evidence>
<keyword evidence="8" id="KW-1185">Reference proteome</keyword>
<proteinExistence type="inferred from homology"/>
<dbReference type="EMBL" id="JAEDAJ010000004">
    <property type="protein sequence ID" value="MBK0331689.1"/>
    <property type="molecule type" value="Genomic_DNA"/>
</dbReference>
<evidence type="ECO:0000256" key="3">
    <source>
        <dbReference type="ARBA" id="ARBA00022691"/>
    </source>
</evidence>
<dbReference type="GO" id="GO:0032259">
    <property type="term" value="P:methylation"/>
    <property type="evidence" value="ECO:0007669"/>
    <property type="project" value="UniProtKB-KW"/>
</dbReference>
<keyword evidence="3 4" id="KW-0949">S-adenosyl-L-methionine</keyword>
<evidence type="ECO:0000256" key="4">
    <source>
        <dbReference type="PROSITE-ProRule" id="PRU01024"/>
    </source>
</evidence>
<dbReference type="PANTHER" id="PTHR11061">
    <property type="entry name" value="RNA M5U METHYLTRANSFERASE"/>
    <property type="match status" value="1"/>
</dbReference>
<dbReference type="Pfam" id="PF13649">
    <property type="entry name" value="Methyltransf_25"/>
    <property type="match status" value="1"/>
</dbReference>
<evidence type="ECO:0000256" key="2">
    <source>
        <dbReference type="ARBA" id="ARBA00022679"/>
    </source>
</evidence>
<keyword evidence="2 4" id="KW-0808">Transferase</keyword>
<evidence type="ECO:0000256" key="5">
    <source>
        <dbReference type="PROSITE-ProRule" id="PRU10015"/>
    </source>
</evidence>
<feature type="active site" evidence="5">
    <location>
        <position position="369"/>
    </location>
</feature>
<feature type="binding site" evidence="4">
    <location>
        <position position="295"/>
    </location>
    <ligand>
        <name>S-adenosyl-L-methionine</name>
        <dbReference type="ChEBI" id="CHEBI:59789"/>
    </ligand>
</feature>
<keyword evidence="1 4" id="KW-0489">Methyltransferase</keyword>
<reference evidence="7 8" key="1">
    <citation type="submission" date="2020-12" db="EMBL/GenBank/DDBJ databases">
        <title>Brachybacterium sp. MASK1Z-5, whole genome shotgun sequence.</title>
        <authorList>
            <person name="Tuo L."/>
        </authorList>
    </citation>
    <scope>NUCLEOTIDE SEQUENCE [LARGE SCALE GENOMIC DNA]</scope>
    <source>
        <strain evidence="7 8">MASK1Z-5</strain>
    </source>
</reference>
<dbReference type="PROSITE" id="PS51687">
    <property type="entry name" value="SAM_MT_RNA_M5U"/>
    <property type="match status" value="1"/>
</dbReference>
<dbReference type="GO" id="GO:0008168">
    <property type="term" value="F:methyltransferase activity"/>
    <property type="evidence" value="ECO:0007669"/>
    <property type="project" value="UniProtKB-KW"/>
</dbReference>
<dbReference type="InterPro" id="IPR010280">
    <property type="entry name" value="U5_MeTrfase_fam"/>
</dbReference>
<dbReference type="InterPro" id="IPR041698">
    <property type="entry name" value="Methyltransf_25"/>
</dbReference>
<feature type="active site" description="Nucleophile" evidence="4">
    <location>
        <position position="369"/>
    </location>
</feature>
<feature type="binding site" evidence="4">
    <location>
        <position position="240"/>
    </location>
    <ligand>
        <name>S-adenosyl-L-methionine</name>
        <dbReference type="ChEBI" id="CHEBI:59789"/>
    </ligand>
</feature>
<protein>
    <submittedName>
        <fullName evidence="7">Methyltransferase domain-containing protein</fullName>
    </submittedName>
</protein>
<dbReference type="PANTHER" id="PTHR11061:SF30">
    <property type="entry name" value="TRNA (URACIL(54)-C(5))-METHYLTRANSFERASE"/>
    <property type="match status" value="1"/>
</dbReference>
<evidence type="ECO:0000259" key="6">
    <source>
        <dbReference type="Pfam" id="PF13649"/>
    </source>
</evidence>
<organism evidence="7 8">
    <name type="scientific">Brachybacterium halotolerans</name>
    <dbReference type="NCBI Taxonomy" id="2795215"/>
    <lineage>
        <taxon>Bacteria</taxon>
        <taxon>Bacillati</taxon>
        <taxon>Actinomycetota</taxon>
        <taxon>Actinomycetes</taxon>
        <taxon>Micrococcales</taxon>
        <taxon>Dermabacteraceae</taxon>
        <taxon>Brachybacterium</taxon>
    </lineage>
</organism>
<feature type="domain" description="Methyltransferase" evidence="6">
    <location>
        <begin position="265"/>
        <end position="330"/>
    </location>
</feature>
<gene>
    <name evidence="7" type="ORF">I8D64_09765</name>
</gene>
<dbReference type="Pfam" id="PF05958">
    <property type="entry name" value="tRNA_U5-meth_tr"/>
    <property type="match status" value="1"/>
</dbReference>
<comment type="similarity">
    <text evidence="4">Belongs to the class I-like SAM-binding methyltransferase superfamily. RNA M5U methyltransferase family.</text>
</comment>
<dbReference type="Proteomes" id="UP000612352">
    <property type="component" value="Unassembled WGS sequence"/>
</dbReference>
<dbReference type="CDD" id="cd02440">
    <property type="entry name" value="AdoMet_MTases"/>
    <property type="match status" value="1"/>
</dbReference>
<feature type="binding site" evidence="4">
    <location>
        <position position="342"/>
    </location>
    <ligand>
        <name>S-adenosyl-L-methionine</name>
        <dbReference type="ChEBI" id="CHEBI:59789"/>
    </ligand>
</feature>
<dbReference type="InterPro" id="IPR029063">
    <property type="entry name" value="SAM-dependent_MTases_sf"/>
</dbReference>
<evidence type="ECO:0000313" key="8">
    <source>
        <dbReference type="Proteomes" id="UP000612352"/>
    </source>
</evidence>
<dbReference type="Gene3D" id="3.40.50.150">
    <property type="entry name" value="Vaccinia Virus protein VP39"/>
    <property type="match status" value="1"/>
</dbReference>
<sequence length="411" mass="43913">MQCHHFDAGTCRSCTLIPLPHDEQIARAQARYQELLAPFAAAPSAPGAVWLPPVRSADSGFRATAKMVATGTAADPVLGLLSAPGRAPGGPGVDLVDCPLYPEGVQELLEDVRALVRRAQIPPYDVSRRRGELKNVLVTVSPDGEFMLRLVLRSEKPLPRIREHLPRLLEAQSQLRVISANIHPEHKAVLDGPTEIHLAGDAALRMRMAGPTDARTDGAANPAGPGRAITLQVRPRSFVQSNSSVAAQLYAQVGAWIAEIDPASVWDLYCGVGGFALHCAQDADAPLAREVIGVEISPEAIDSARAAAAEAHLSATFHADDATAWAVREAEASGPPQAVIVNPPRRGIGERLAGFLEHSGVRDVVYSSCNPRTLATDLAAMPSYRIAAARLVDMFPHTAHDEVLVRLRRNA</sequence>
<dbReference type="InterPro" id="IPR030390">
    <property type="entry name" value="MeTrfase_TrmA_AS"/>
</dbReference>
<dbReference type="Gene3D" id="2.40.50.1070">
    <property type="match status" value="1"/>
</dbReference>
<name>A0ABS1BAL1_9MICO</name>